<evidence type="ECO:0000313" key="14">
    <source>
        <dbReference type="EMBL" id="TKG61494.1"/>
    </source>
</evidence>
<gene>
    <name evidence="14" type="primary">dnaB</name>
    <name evidence="14" type="ORF">FCN18_33170</name>
</gene>
<dbReference type="PANTHER" id="PTHR30153">
    <property type="entry name" value="REPLICATIVE DNA HELICASE DNAB"/>
    <property type="match status" value="1"/>
</dbReference>
<proteinExistence type="inferred from homology"/>
<comment type="catalytic activity">
    <reaction evidence="10 12">
        <text>ATP + H2O = ADP + phosphate + H(+)</text>
        <dbReference type="Rhea" id="RHEA:13065"/>
        <dbReference type="ChEBI" id="CHEBI:15377"/>
        <dbReference type="ChEBI" id="CHEBI:15378"/>
        <dbReference type="ChEBI" id="CHEBI:30616"/>
        <dbReference type="ChEBI" id="CHEBI:43474"/>
        <dbReference type="ChEBI" id="CHEBI:456216"/>
        <dbReference type="EC" id="5.6.2.3"/>
    </reaction>
</comment>
<evidence type="ECO:0000256" key="7">
    <source>
        <dbReference type="ARBA" id="ARBA00022840"/>
    </source>
</evidence>
<dbReference type="InterPro" id="IPR007694">
    <property type="entry name" value="DNA_helicase_DnaB-like_C"/>
</dbReference>
<evidence type="ECO:0000256" key="3">
    <source>
        <dbReference type="ARBA" id="ARBA00022705"/>
    </source>
</evidence>
<comment type="function">
    <text evidence="12">The main replicative DNA helicase, it participates in initiation and elongation during chromosome replication. Travels ahead of the DNA replisome, separating dsDNA into templates for DNA synthesis. A processive ATP-dependent 5'-3' DNA helicase it has DNA-dependent ATPase activity.</text>
</comment>
<dbReference type="InterPro" id="IPR007692">
    <property type="entry name" value="DNA_helicase_DnaB"/>
</dbReference>
<evidence type="ECO:0000256" key="4">
    <source>
        <dbReference type="ARBA" id="ARBA00022741"/>
    </source>
</evidence>
<reference evidence="14 15" key="1">
    <citation type="journal article" date="2015" name="Antonie Van Leeuwenhoek">
        <title>Prauserella endophytica sp. nov., an endophytic actinobacterium isolated from Tamarix taklamakanensis.</title>
        <authorList>
            <person name="Liu J.M."/>
            <person name="Habden X."/>
            <person name="Guo L."/>
            <person name="Tuo L."/>
            <person name="Jiang Z.K."/>
            <person name="Liu S.W."/>
            <person name="Liu X.F."/>
            <person name="Chen L."/>
            <person name="Li R.F."/>
            <person name="Zhang Y.Q."/>
            <person name="Sun C.H."/>
        </authorList>
    </citation>
    <scope>NUCLEOTIDE SEQUENCE [LARGE SCALE GENOMIC DNA]</scope>
    <source>
        <strain evidence="14 15">CGMCC 4.7182</strain>
    </source>
</reference>
<dbReference type="SUPFAM" id="SSF52540">
    <property type="entry name" value="P-loop containing nucleoside triphosphate hydrolases"/>
    <property type="match status" value="1"/>
</dbReference>
<dbReference type="Pfam" id="PF00772">
    <property type="entry name" value="DnaB"/>
    <property type="match status" value="1"/>
</dbReference>
<dbReference type="InterPro" id="IPR027417">
    <property type="entry name" value="P-loop_NTPase"/>
</dbReference>
<accession>A0ABY2RUU9</accession>
<keyword evidence="3 12" id="KW-0235">DNA replication</keyword>
<protein>
    <recommendedName>
        <fullName evidence="11 12">Replicative DNA helicase</fullName>
        <ecNumber evidence="11 12">5.6.2.3</ecNumber>
    </recommendedName>
</protein>
<feature type="domain" description="SF4 helicase" evidence="13">
    <location>
        <begin position="183"/>
        <end position="456"/>
    </location>
</feature>
<dbReference type="SMART" id="SM00382">
    <property type="entry name" value="AAA"/>
    <property type="match status" value="1"/>
</dbReference>
<dbReference type="Gene3D" id="1.10.860.10">
    <property type="entry name" value="DNAb Helicase, Chain A"/>
    <property type="match status" value="1"/>
</dbReference>
<evidence type="ECO:0000256" key="1">
    <source>
        <dbReference type="ARBA" id="ARBA00008428"/>
    </source>
</evidence>
<dbReference type="SUPFAM" id="SSF48024">
    <property type="entry name" value="N-terminal domain of DnaB helicase"/>
    <property type="match status" value="1"/>
</dbReference>
<keyword evidence="2 12" id="KW-0639">Primosome</keyword>
<keyword evidence="7 12" id="KW-0067">ATP-binding</keyword>
<keyword evidence="9" id="KW-0413">Isomerase</keyword>
<dbReference type="Pfam" id="PF03796">
    <property type="entry name" value="DnaB_C"/>
    <property type="match status" value="1"/>
</dbReference>
<name>A0ABY2RUU9_9PSEU</name>
<dbReference type="CDD" id="cd00984">
    <property type="entry name" value="DnaB_C"/>
    <property type="match status" value="1"/>
</dbReference>
<dbReference type="PROSITE" id="PS51199">
    <property type="entry name" value="SF4_HELICASE"/>
    <property type="match status" value="1"/>
</dbReference>
<organism evidence="14 15">
    <name type="scientific">Prauserella endophytica</name>
    <dbReference type="NCBI Taxonomy" id="1592324"/>
    <lineage>
        <taxon>Bacteria</taxon>
        <taxon>Bacillati</taxon>
        <taxon>Actinomycetota</taxon>
        <taxon>Actinomycetes</taxon>
        <taxon>Pseudonocardiales</taxon>
        <taxon>Pseudonocardiaceae</taxon>
        <taxon>Prauserella</taxon>
        <taxon>Prauserella coralliicola group</taxon>
    </lineage>
</organism>
<keyword evidence="4 12" id="KW-0547">Nucleotide-binding</keyword>
<sequence length="456" mass="49748">MTMTQPADADHQPMCDLAAERAVLGAMMTSTVAVADVIGVIGAAAERASDFYRPVHQAIYQQILELYGLGEPHDPIAVADALDRKGDLTRIGGAPYLHTLMSEAAPASAAYHAGIVTDRARRRRLQEAATRIAVYATGADAGEALARAQAELDNVADARETAEIDSVGNLLQAMYDAVDDFQTGARQRGIRTGILDLDALTNGLHPGQLITLAARPGMGKSVLGLNFARACSVEQDMASVIFSLEMSKTEIMFRLAAAHAKIRLSSLRSTGGLTDDDWTHLARSMATVSEAPLYIDDSPSATVADIRAKARRLKQQLKRQDRDLRLIVVDYLQLMTSGQRTENRQQEVSDFSRQLKLLAKELEVPVVAISQLNRGPEQRTDKRPMLSDLRESGSIEQDSDVVILIHRPDAYERDCPRAGEADLILAKHRDGQQATVTVAHQLHYSRFCDLATEEAS</sequence>
<dbReference type="EMBL" id="SWMS01000030">
    <property type="protein sequence ID" value="TKG61494.1"/>
    <property type="molecule type" value="Genomic_DNA"/>
</dbReference>
<keyword evidence="5 12" id="KW-0378">Hydrolase</keyword>
<comment type="caution">
    <text evidence="14">The sequence shown here is derived from an EMBL/GenBank/DDBJ whole genome shotgun (WGS) entry which is preliminary data.</text>
</comment>
<keyword evidence="6 12" id="KW-0347">Helicase</keyword>
<dbReference type="GO" id="GO:0003678">
    <property type="term" value="F:DNA helicase activity"/>
    <property type="evidence" value="ECO:0007669"/>
    <property type="project" value="UniProtKB-EC"/>
</dbReference>
<evidence type="ECO:0000256" key="9">
    <source>
        <dbReference type="ARBA" id="ARBA00023235"/>
    </source>
</evidence>
<dbReference type="Proteomes" id="UP000309992">
    <property type="component" value="Unassembled WGS sequence"/>
</dbReference>
<dbReference type="GO" id="GO:0016787">
    <property type="term" value="F:hydrolase activity"/>
    <property type="evidence" value="ECO:0007669"/>
    <property type="project" value="UniProtKB-KW"/>
</dbReference>
<dbReference type="EC" id="5.6.2.3" evidence="11 12"/>
<evidence type="ECO:0000256" key="12">
    <source>
        <dbReference type="RuleBase" id="RU362085"/>
    </source>
</evidence>
<evidence type="ECO:0000256" key="10">
    <source>
        <dbReference type="ARBA" id="ARBA00048954"/>
    </source>
</evidence>
<dbReference type="InterPro" id="IPR016136">
    <property type="entry name" value="DNA_helicase_N/primase_C"/>
</dbReference>
<evidence type="ECO:0000256" key="6">
    <source>
        <dbReference type="ARBA" id="ARBA00022806"/>
    </source>
</evidence>
<dbReference type="Gene3D" id="3.40.50.300">
    <property type="entry name" value="P-loop containing nucleotide triphosphate hydrolases"/>
    <property type="match status" value="1"/>
</dbReference>
<evidence type="ECO:0000256" key="8">
    <source>
        <dbReference type="ARBA" id="ARBA00023125"/>
    </source>
</evidence>
<evidence type="ECO:0000256" key="5">
    <source>
        <dbReference type="ARBA" id="ARBA00022801"/>
    </source>
</evidence>
<keyword evidence="15" id="KW-1185">Reference proteome</keyword>
<dbReference type="InterPro" id="IPR036185">
    <property type="entry name" value="DNA_heli_DnaB-like_N_sf"/>
</dbReference>
<dbReference type="PANTHER" id="PTHR30153:SF2">
    <property type="entry name" value="REPLICATIVE DNA HELICASE"/>
    <property type="match status" value="1"/>
</dbReference>
<keyword evidence="8 12" id="KW-0238">DNA-binding</keyword>
<evidence type="ECO:0000256" key="2">
    <source>
        <dbReference type="ARBA" id="ARBA00022515"/>
    </source>
</evidence>
<evidence type="ECO:0000313" key="15">
    <source>
        <dbReference type="Proteomes" id="UP000309992"/>
    </source>
</evidence>
<comment type="similarity">
    <text evidence="1 12">Belongs to the helicase family. DnaB subfamily.</text>
</comment>
<dbReference type="InterPro" id="IPR007693">
    <property type="entry name" value="DNA_helicase_DnaB-like_N"/>
</dbReference>
<dbReference type="RefSeq" id="WP_137096970.1">
    <property type="nucleotide sequence ID" value="NZ_SWMS01000030.1"/>
</dbReference>
<dbReference type="NCBIfam" id="TIGR00665">
    <property type="entry name" value="DnaB"/>
    <property type="match status" value="1"/>
</dbReference>
<evidence type="ECO:0000256" key="11">
    <source>
        <dbReference type="NCBIfam" id="TIGR00665"/>
    </source>
</evidence>
<dbReference type="InterPro" id="IPR003593">
    <property type="entry name" value="AAA+_ATPase"/>
</dbReference>
<evidence type="ECO:0000259" key="13">
    <source>
        <dbReference type="PROSITE" id="PS51199"/>
    </source>
</evidence>